<evidence type="ECO:0000256" key="6">
    <source>
        <dbReference type="ARBA" id="ARBA00023134"/>
    </source>
</evidence>
<dbReference type="InterPro" id="IPR005835">
    <property type="entry name" value="NTP_transferase_dom"/>
</dbReference>
<dbReference type="Pfam" id="PF25087">
    <property type="entry name" value="GMPPB_C"/>
    <property type="match status" value="1"/>
</dbReference>
<dbReference type="InterPro" id="IPR011004">
    <property type="entry name" value="Trimer_LpxA-like_sf"/>
</dbReference>
<dbReference type="InterPro" id="IPR018357">
    <property type="entry name" value="Hexapep_transf_CS"/>
</dbReference>
<accession>A0ABQ8S212</accession>
<keyword evidence="5" id="KW-0547">Nucleotide-binding</keyword>
<name>A0ABQ8S212_PERAM</name>
<evidence type="ECO:0000256" key="3">
    <source>
        <dbReference type="ARBA" id="ARBA00012387"/>
    </source>
</evidence>
<dbReference type="InterPro" id="IPR050486">
    <property type="entry name" value="Mannose-1P_guanyltransferase"/>
</dbReference>
<comment type="caution">
    <text evidence="9">The sequence shown here is derived from an EMBL/GenBank/DDBJ whole genome shotgun (WGS) entry which is preliminary data.</text>
</comment>
<dbReference type="CDD" id="cd06425">
    <property type="entry name" value="M1P_guanylylT_B_like_N"/>
    <property type="match status" value="1"/>
</dbReference>
<comment type="pathway">
    <text evidence="1">Nucleotide-sugar biosynthesis; GDP-alpha-D-mannose biosynthesis; GDP-alpha-D-mannose from alpha-D-mannose 1-phosphate (GTP route): step 1/1.</text>
</comment>
<gene>
    <name evidence="9" type="ORF">ANN_23973</name>
</gene>
<evidence type="ECO:0000256" key="2">
    <source>
        <dbReference type="ARBA" id="ARBA00007274"/>
    </source>
</evidence>
<evidence type="ECO:0000256" key="4">
    <source>
        <dbReference type="ARBA" id="ARBA00022679"/>
    </source>
</evidence>
<keyword evidence="6" id="KW-0342">GTP-binding</keyword>
<proteinExistence type="inferred from homology"/>
<dbReference type="SUPFAM" id="SSF53448">
    <property type="entry name" value="Nucleotide-diphospho-sugar transferases"/>
    <property type="match status" value="1"/>
</dbReference>
<evidence type="ECO:0000256" key="1">
    <source>
        <dbReference type="ARBA" id="ARBA00004823"/>
    </source>
</evidence>
<dbReference type="PROSITE" id="PS00101">
    <property type="entry name" value="HEXAPEP_TRANSFERASES"/>
    <property type="match status" value="1"/>
</dbReference>
<dbReference type="PANTHER" id="PTHR22572">
    <property type="entry name" value="SUGAR-1-PHOSPHATE GUANYL TRANSFERASE"/>
    <property type="match status" value="1"/>
</dbReference>
<organism evidence="9 10">
    <name type="scientific">Periplaneta americana</name>
    <name type="common">American cockroach</name>
    <name type="synonym">Blatta americana</name>
    <dbReference type="NCBI Taxonomy" id="6978"/>
    <lineage>
        <taxon>Eukaryota</taxon>
        <taxon>Metazoa</taxon>
        <taxon>Ecdysozoa</taxon>
        <taxon>Arthropoda</taxon>
        <taxon>Hexapoda</taxon>
        <taxon>Insecta</taxon>
        <taxon>Pterygota</taxon>
        <taxon>Neoptera</taxon>
        <taxon>Polyneoptera</taxon>
        <taxon>Dictyoptera</taxon>
        <taxon>Blattodea</taxon>
        <taxon>Blattoidea</taxon>
        <taxon>Blattidae</taxon>
        <taxon>Blattinae</taxon>
        <taxon>Periplaneta</taxon>
    </lineage>
</organism>
<dbReference type="EC" id="2.7.7.13" evidence="3"/>
<dbReference type="EMBL" id="JAJSOF020000037">
    <property type="protein sequence ID" value="KAJ4427960.1"/>
    <property type="molecule type" value="Genomic_DNA"/>
</dbReference>
<dbReference type="InterPro" id="IPR056729">
    <property type="entry name" value="GMPPB_C"/>
</dbReference>
<sequence>MCGTDSKLGEMKALILVGGYGTRLRPLTLSRPKPLVEFANKPMLLHQMEALVEAGVTQIVLAVSYRAEQMEQELSEEAKKLGVSLVFSHETEPLGTAGPLALAKDILSASNEPFFVLNSDIICEFPFKDMVAFHRNHGKEGTIVVTKVEEPSKYGVVVYGEQGRIQSFIEKPQEFVSNKINAGMYILSPSVLRRIQLRPTSIEKEVFPDMAHEGQLYAMELQGFWMDVGQPRDFLTEKEVIIFCGLLVQMFPDVSSTTAALIDKTSGNICTSRPRHLSPKAPFQLDTGRMCLYLTSLRQNNAAALHSGTGIVGNVLVDPTAKIGQGCRIGPNVTVGPEVVIEDGVCVKRSTLLRGATVRSHSWLDGCIIGWRSVVGQWVRMENTTVLGEDVIVKDEIYINGGQVLPHKSIAASVPEPQIIM</sequence>
<evidence type="ECO:0000256" key="5">
    <source>
        <dbReference type="ARBA" id="ARBA00022741"/>
    </source>
</evidence>
<evidence type="ECO:0000313" key="10">
    <source>
        <dbReference type="Proteomes" id="UP001148838"/>
    </source>
</evidence>
<dbReference type="InterPro" id="IPR029044">
    <property type="entry name" value="Nucleotide-diphossugar_trans"/>
</dbReference>
<protein>
    <recommendedName>
        <fullName evidence="3">mannose-1-phosphate guanylyltransferase</fullName>
        <ecNumber evidence="3">2.7.7.13</ecNumber>
    </recommendedName>
</protein>
<dbReference type="Gene3D" id="2.160.10.10">
    <property type="entry name" value="Hexapeptide repeat proteins"/>
    <property type="match status" value="1"/>
</dbReference>
<reference evidence="9 10" key="1">
    <citation type="journal article" date="2022" name="Allergy">
        <title>Genome assembly and annotation of Periplaneta americana reveal a comprehensive cockroach allergen profile.</title>
        <authorList>
            <person name="Wang L."/>
            <person name="Xiong Q."/>
            <person name="Saelim N."/>
            <person name="Wang L."/>
            <person name="Nong W."/>
            <person name="Wan A.T."/>
            <person name="Shi M."/>
            <person name="Liu X."/>
            <person name="Cao Q."/>
            <person name="Hui J.H.L."/>
            <person name="Sookrung N."/>
            <person name="Leung T.F."/>
            <person name="Tungtrongchitr A."/>
            <person name="Tsui S.K.W."/>
        </authorList>
    </citation>
    <scope>NUCLEOTIDE SEQUENCE [LARGE SCALE GENOMIC DNA]</scope>
    <source>
        <strain evidence="9">PWHHKU_190912</strain>
    </source>
</reference>
<evidence type="ECO:0000259" key="7">
    <source>
        <dbReference type="Pfam" id="PF00483"/>
    </source>
</evidence>
<dbReference type="Proteomes" id="UP001148838">
    <property type="component" value="Unassembled WGS sequence"/>
</dbReference>
<dbReference type="Pfam" id="PF00483">
    <property type="entry name" value="NTP_transferase"/>
    <property type="match status" value="1"/>
</dbReference>
<dbReference type="SUPFAM" id="SSF51161">
    <property type="entry name" value="Trimeric LpxA-like enzymes"/>
    <property type="match status" value="1"/>
</dbReference>
<keyword evidence="10" id="KW-1185">Reference proteome</keyword>
<dbReference type="Gene3D" id="3.90.550.10">
    <property type="entry name" value="Spore Coat Polysaccharide Biosynthesis Protein SpsA, Chain A"/>
    <property type="match status" value="1"/>
</dbReference>
<feature type="domain" description="Mannose-1-phosphate guanyltransferase C-terminal" evidence="8">
    <location>
        <begin position="311"/>
        <end position="420"/>
    </location>
</feature>
<evidence type="ECO:0000259" key="8">
    <source>
        <dbReference type="Pfam" id="PF25087"/>
    </source>
</evidence>
<dbReference type="InterPro" id="IPR045233">
    <property type="entry name" value="GMPPB_N"/>
</dbReference>
<evidence type="ECO:0000313" key="9">
    <source>
        <dbReference type="EMBL" id="KAJ4427960.1"/>
    </source>
</evidence>
<comment type="similarity">
    <text evidence="2">Belongs to the transferase hexapeptide repeat family.</text>
</comment>
<feature type="domain" description="Nucleotidyl transferase" evidence="7">
    <location>
        <begin position="12"/>
        <end position="238"/>
    </location>
</feature>
<keyword evidence="4" id="KW-0808">Transferase</keyword>